<evidence type="ECO:0000256" key="1">
    <source>
        <dbReference type="ARBA" id="ARBA00022614"/>
    </source>
</evidence>
<keyword evidence="5" id="KW-0067">ATP-binding</keyword>
<dbReference type="InterPro" id="IPR036388">
    <property type="entry name" value="WH-like_DNA-bd_sf"/>
</dbReference>
<organism evidence="10 11">
    <name type="scientific">Vitis vinifera</name>
    <name type="common">Grape</name>
    <dbReference type="NCBI Taxonomy" id="29760"/>
    <lineage>
        <taxon>Eukaryota</taxon>
        <taxon>Viridiplantae</taxon>
        <taxon>Streptophyta</taxon>
        <taxon>Embryophyta</taxon>
        <taxon>Tracheophyta</taxon>
        <taxon>Spermatophyta</taxon>
        <taxon>Magnoliopsida</taxon>
        <taxon>eudicotyledons</taxon>
        <taxon>Gunneridae</taxon>
        <taxon>Pentapetalae</taxon>
        <taxon>rosids</taxon>
        <taxon>Vitales</taxon>
        <taxon>Vitaceae</taxon>
        <taxon>Viteae</taxon>
        <taxon>Vitis</taxon>
    </lineage>
</organism>
<name>A0A438GFM2_VITVI</name>
<dbReference type="PANTHER" id="PTHR36766">
    <property type="entry name" value="PLANT BROAD-SPECTRUM MILDEW RESISTANCE PROTEIN RPW8"/>
    <property type="match status" value="1"/>
</dbReference>
<dbReference type="InterPro" id="IPR032675">
    <property type="entry name" value="LRR_dom_sf"/>
</dbReference>
<evidence type="ECO:0000259" key="8">
    <source>
        <dbReference type="Pfam" id="PF23559"/>
    </source>
</evidence>
<dbReference type="Pfam" id="PF23559">
    <property type="entry name" value="WHD_DRP"/>
    <property type="match status" value="1"/>
</dbReference>
<dbReference type="GO" id="GO:0005524">
    <property type="term" value="F:ATP binding"/>
    <property type="evidence" value="ECO:0007669"/>
    <property type="project" value="UniProtKB-KW"/>
</dbReference>
<dbReference type="InterPro" id="IPR042197">
    <property type="entry name" value="Apaf_helical"/>
</dbReference>
<dbReference type="CDD" id="cd14798">
    <property type="entry name" value="RX-CC_like"/>
    <property type="match status" value="1"/>
</dbReference>
<dbReference type="Proteomes" id="UP000288805">
    <property type="component" value="Unassembled WGS sequence"/>
</dbReference>
<evidence type="ECO:0000313" key="10">
    <source>
        <dbReference type="EMBL" id="RVW71014.1"/>
    </source>
</evidence>
<dbReference type="Gene3D" id="1.10.10.10">
    <property type="entry name" value="Winged helix-like DNA-binding domain superfamily/Winged helix DNA-binding domain"/>
    <property type="match status" value="1"/>
</dbReference>
<dbReference type="InterPro" id="IPR002182">
    <property type="entry name" value="NB-ARC"/>
</dbReference>
<dbReference type="FunFam" id="3.40.50.300:FF:001091">
    <property type="entry name" value="Probable disease resistance protein At1g61300"/>
    <property type="match status" value="1"/>
</dbReference>
<dbReference type="Pfam" id="PF18052">
    <property type="entry name" value="Rx_N"/>
    <property type="match status" value="1"/>
</dbReference>
<feature type="domain" description="Disease resistance N-terminal" evidence="7">
    <location>
        <begin position="6"/>
        <end position="97"/>
    </location>
</feature>
<dbReference type="InterPro" id="IPR038005">
    <property type="entry name" value="RX-like_CC"/>
</dbReference>
<evidence type="ECO:0000259" key="9">
    <source>
        <dbReference type="Pfam" id="PF25019"/>
    </source>
</evidence>
<dbReference type="Pfam" id="PF25019">
    <property type="entry name" value="LRR_R13L1-DRL21"/>
    <property type="match status" value="1"/>
</dbReference>
<dbReference type="EMBL" id="QGNW01000449">
    <property type="protein sequence ID" value="RVW71014.1"/>
    <property type="molecule type" value="Genomic_DNA"/>
</dbReference>
<dbReference type="InterPro" id="IPR027417">
    <property type="entry name" value="P-loop_NTPase"/>
</dbReference>
<evidence type="ECO:0000256" key="5">
    <source>
        <dbReference type="ARBA" id="ARBA00022840"/>
    </source>
</evidence>
<dbReference type="GO" id="GO:0043531">
    <property type="term" value="F:ADP binding"/>
    <property type="evidence" value="ECO:0007669"/>
    <property type="project" value="InterPro"/>
</dbReference>
<dbReference type="PRINTS" id="PR00364">
    <property type="entry name" value="DISEASERSIST"/>
</dbReference>
<sequence length="927" mass="106325">MADVLLSIVLEQLASVARQQIEQEVRLVVGVKKEVQYLTKVLQTIRAVVADAEKRQVTEERVKVWLERLKDMAYQMEDVVDEWSTAVLKLQIERVENAAMPKKKVSFCCIIPSPFLCFKQVASRHDIAHKIKDIKEQLDDIESERTRFNFVSSWSEERPRRLITTSAIDISEVYGRDMDKDTILDHLLGRSCQEKSVGLYIISIVGTGGMGKTTLAQLAYNHREVETHFDKRIWVCVSDPFDPIRVCRAIVEALQKESCNLHDLEALQQKIQTCIGGKKFLLVLDDVWTENHQLWEQLKNTLFCGAVGSRILVTTRKESVVKMTGTTYMHSLGELSREQSRALFHQIAFFEKRSWEKEEELKEIGENIADKCKGLPLAIKTLGNLMRSKHNREEWENVLCSEVWKLDVFGRDISPALLLSYHDLPPEIKCCFSFCAVFPKDSVIERDELIKLWMAQSYLKSDGSKEMEMVGRTYFEYLAARSFFQDFEKDDDGNIIGCKMHDIVHDFAQFLTQNECFIVEVDNQQMESVDLSFKKIRHTTLVVRESTPNFASTYNMKNLHTLLAEEAFNARVLKALPNLLGHLTCLRALNLSSNKLIEELPKEVGKLIHLRYLNLSCCDSLRELPETICDLYNLQTLSIQECSSLQKLPQAMAKLINLRHLENSHADNLKGLPKGIGRLSSLQTLDIFNVSSHGNDECQIGDLRNLNNLRGYLSIKGLDEVKDAGEAEKAELKNKVHLQCLDLEFGKNEGTKGVAEALQPHPNLKSLRIYYYGDREWPNWMMGSSLAQLKILYLYSCIRCSCLPPLGQLPVLEKLVIRHMCGVKYIGSEFLGSSSTVFPKLKELTIYHLDELKQWEIKEKEERSIMPCLNDLSTLDCPKLEGLPDHVLQRTPLQRLDIACSPILERRYRKNIGEDRHKISHIPEVKY</sequence>
<dbReference type="PANTHER" id="PTHR36766:SF45">
    <property type="entry name" value="NB-ARC DOMAIN-CONTAINING PROTEIN"/>
    <property type="match status" value="1"/>
</dbReference>
<evidence type="ECO:0000256" key="2">
    <source>
        <dbReference type="ARBA" id="ARBA00022737"/>
    </source>
</evidence>
<evidence type="ECO:0000259" key="6">
    <source>
        <dbReference type="Pfam" id="PF00931"/>
    </source>
</evidence>
<dbReference type="AlphaFoldDB" id="A0A438GFM2"/>
<evidence type="ECO:0000259" key="7">
    <source>
        <dbReference type="Pfam" id="PF18052"/>
    </source>
</evidence>
<dbReference type="Gene3D" id="1.20.5.4130">
    <property type="match status" value="1"/>
</dbReference>
<dbReference type="Pfam" id="PF00931">
    <property type="entry name" value="NB-ARC"/>
    <property type="match status" value="1"/>
</dbReference>
<feature type="domain" description="NB-ARC" evidence="6">
    <location>
        <begin position="181"/>
        <end position="351"/>
    </location>
</feature>
<reference evidence="10 11" key="1">
    <citation type="journal article" date="2018" name="PLoS Genet.">
        <title>Population sequencing reveals clonal diversity and ancestral inbreeding in the grapevine cultivar Chardonnay.</title>
        <authorList>
            <person name="Roach M.J."/>
            <person name="Johnson D.L."/>
            <person name="Bohlmann J."/>
            <person name="van Vuuren H.J."/>
            <person name="Jones S.J."/>
            <person name="Pretorius I.S."/>
            <person name="Schmidt S.A."/>
            <person name="Borneman A.R."/>
        </authorList>
    </citation>
    <scope>NUCLEOTIDE SEQUENCE [LARGE SCALE GENOMIC DNA]</scope>
    <source>
        <strain evidence="11">cv. Chardonnay</strain>
        <tissue evidence="10">Leaf</tissue>
    </source>
</reference>
<dbReference type="Gene3D" id="3.40.50.300">
    <property type="entry name" value="P-loop containing nucleotide triphosphate hydrolases"/>
    <property type="match status" value="1"/>
</dbReference>
<evidence type="ECO:0000256" key="4">
    <source>
        <dbReference type="ARBA" id="ARBA00022821"/>
    </source>
</evidence>
<comment type="caution">
    <text evidence="10">The sequence shown here is derived from an EMBL/GenBank/DDBJ whole genome shotgun (WGS) entry which is preliminary data.</text>
</comment>
<evidence type="ECO:0000313" key="11">
    <source>
        <dbReference type="Proteomes" id="UP000288805"/>
    </source>
</evidence>
<keyword evidence="1" id="KW-0433">Leucine-rich repeat</keyword>
<keyword evidence="3" id="KW-0547">Nucleotide-binding</keyword>
<feature type="domain" description="R13L1/DRL21-like LRR repeat region" evidence="9">
    <location>
        <begin position="700"/>
        <end position="820"/>
    </location>
</feature>
<dbReference type="InterPro" id="IPR058922">
    <property type="entry name" value="WHD_DRP"/>
</dbReference>
<dbReference type="Gene3D" id="1.10.8.430">
    <property type="entry name" value="Helical domain of apoptotic protease-activating factors"/>
    <property type="match status" value="1"/>
</dbReference>
<dbReference type="GO" id="GO:0051707">
    <property type="term" value="P:response to other organism"/>
    <property type="evidence" value="ECO:0007669"/>
    <property type="project" value="UniProtKB-ARBA"/>
</dbReference>
<dbReference type="FunFam" id="1.10.10.10:FF:000322">
    <property type="entry name" value="Probable disease resistance protein At1g63360"/>
    <property type="match status" value="1"/>
</dbReference>
<dbReference type="SUPFAM" id="SSF52058">
    <property type="entry name" value="L domain-like"/>
    <property type="match status" value="1"/>
</dbReference>
<evidence type="ECO:0000256" key="3">
    <source>
        <dbReference type="ARBA" id="ARBA00022741"/>
    </source>
</evidence>
<dbReference type="InterPro" id="IPR041118">
    <property type="entry name" value="Rx_N"/>
</dbReference>
<dbReference type="GO" id="GO:0006952">
    <property type="term" value="P:defense response"/>
    <property type="evidence" value="ECO:0007669"/>
    <property type="project" value="UniProtKB-KW"/>
</dbReference>
<dbReference type="InterPro" id="IPR056789">
    <property type="entry name" value="LRR_R13L1-DRL21"/>
</dbReference>
<protein>
    <submittedName>
        <fullName evidence="10">Putative disease resistance protein RGA4</fullName>
    </submittedName>
</protein>
<feature type="domain" description="Disease resistance protein winged helix" evidence="8">
    <location>
        <begin position="437"/>
        <end position="508"/>
    </location>
</feature>
<proteinExistence type="predicted"/>
<keyword evidence="4" id="KW-0611">Plant defense</keyword>
<keyword evidence="2" id="KW-0677">Repeat</keyword>
<gene>
    <name evidence="10" type="primary">RGA4_76</name>
    <name evidence="10" type="ORF">CK203_059681</name>
</gene>
<accession>A0A438GFM2</accession>
<dbReference type="Gene3D" id="3.80.10.10">
    <property type="entry name" value="Ribonuclease Inhibitor"/>
    <property type="match status" value="1"/>
</dbReference>
<dbReference type="SUPFAM" id="SSF52540">
    <property type="entry name" value="P-loop containing nucleoside triphosphate hydrolases"/>
    <property type="match status" value="1"/>
</dbReference>